<keyword evidence="1" id="KW-0175">Coiled coil</keyword>
<feature type="coiled-coil region" evidence="1">
    <location>
        <begin position="277"/>
        <end position="339"/>
    </location>
</feature>
<dbReference type="OrthoDB" id="49467at2"/>
<dbReference type="Gene3D" id="1.25.40.10">
    <property type="entry name" value="Tetratricopeptide repeat domain"/>
    <property type="match status" value="1"/>
</dbReference>
<feature type="transmembrane region" description="Helical" evidence="2">
    <location>
        <begin position="144"/>
        <end position="162"/>
    </location>
</feature>
<reference evidence="4" key="1">
    <citation type="submission" date="2016-12" db="EMBL/GenBank/DDBJ databases">
        <authorList>
            <person name="Varghese N."/>
            <person name="Submissions S."/>
        </authorList>
    </citation>
    <scope>NUCLEOTIDE SEQUENCE [LARGE SCALE GENOMIC DNA]</scope>
    <source>
        <strain evidence="4">DSM 13020</strain>
    </source>
</reference>
<dbReference type="Proteomes" id="UP000184207">
    <property type="component" value="Unassembled WGS sequence"/>
</dbReference>
<keyword evidence="2" id="KW-0472">Membrane</keyword>
<evidence type="ECO:0000313" key="4">
    <source>
        <dbReference type="Proteomes" id="UP000184207"/>
    </source>
</evidence>
<name>A0A1M7SC09_FERGO</name>
<proteinExistence type="predicted"/>
<dbReference type="AlphaFoldDB" id="A0A1M7SC09"/>
<dbReference type="EMBL" id="FRDJ01000003">
    <property type="protein sequence ID" value="SHN55792.1"/>
    <property type="molecule type" value="Genomic_DNA"/>
</dbReference>
<evidence type="ECO:0008006" key="5">
    <source>
        <dbReference type="Google" id="ProtNLM"/>
    </source>
</evidence>
<dbReference type="STRING" id="1121883.SAMN02745226_00699"/>
<accession>A0A1M7SC09</accession>
<sequence>MKILRCTSVFVVLFVLLSAVFGISNQAIEYYSAAELSYKAGDYATALRNYELALSVDSTIEGYDSQLKFKMGISAYMIGDYDKAKSYLSGYHNDFVNALLESIAQRKAQDEWKKWIVKNRPVTSEMPEVSSQVPETQTKGKNNYFLLTVLIFAITFSVLIFAEFRIYRLRKVVELPVRPEAQPVEQPIVVEAEKMEEAIISEELQLLPKDAKVIDFESLMNSEIDVFKDILEQIQSQNIPSTGTEESKEPMIYGEQAELDKDVETTDEREKLIHEILDESRELVESIEEEKLNVENILSEEKGISEEHIDLEDQEMFLLERLREISDKLEEQKNITVEEFESIQKDFEEFDEIEKITEDETKILVRKLIELHRGGNN</sequence>
<dbReference type="InterPro" id="IPR011990">
    <property type="entry name" value="TPR-like_helical_dom_sf"/>
</dbReference>
<evidence type="ECO:0000256" key="2">
    <source>
        <dbReference type="SAM" id="Phobius"/>
    </source>
</evidence>
<organism evidence="3 4">
    <name type="scientific">Fervidobacterium gondwanense DSM 13020</name>
    <dbReference type="NCBI Taxonomy" id="1121883"/>
    <lineage>
        <taxon>Bacteria</taxon>
        <taxon>Thermotogati</taxon>
        <taxon>Thermotogota</taxon>
        <taxon>Thermotogae</taxon>
        <taxon>Thermotogales</taxon>
        <taxon>Fervidobacteriaceae</taxon>
        <taxon>Fervidobacterium</taxon>
    </lineage>
</organism>
<evidence type="ECO:0000256" key="1">
    <source>
        <dbReference type="SAM" id="Coils"/>
    </source>
</evidence>
<dbReference type="SUPFAM" id="SSF48452">
    <property type="entry name" value="TPR-like"/>
    <property type="match status" value="1"/>
</dbReference>
<gene>
    <name evidence="3" type="ORF">SAMN02745226_00699</name>
</gene>
<keyword evidence="2" id="KW-0812">Transmembrane</keyword>
<keyword evidence="2" id="KW-1133">Transmembrane helix</keyword>
<dbReference type="RefSeq" id="WP_072758413.1">
    <property type="nucleotide sequence ID" value="NZ_FRDJ01000003.1"/>
</dbReference>
<protein>
    <recommendedName>
        <fullName evidence="5">Tetratricopeptide repeat-containing protein</fullName>
    </recommendedName>
</protein>
<keyword evidence="4" id="KW-1185">Reference proteome</keyword>
<evidence type="ECO:0000313" key="3">
    <source>
        <dbReference type="EMBL" id="SHN55792.1"/>
    </source>
</evidence>